<feature type="transmembrane region" description="Helical" evidence="11">
    <location>
        <begin position="140"/>
        <end position="159"/>
    </location>
</feature>
<evidence type="ECO:0000313" key="12">
    <source>
        <dbReference type="EMBL" id="KAK4204409.1"/>
    </source>
</evidence>
<dbReference type="InterPro" id="IPR005599">
    <property type="entry name" value="GPI_mannosylTrfase"/>
</dbReference>
<evidence type="ECO:0000256" key="1">
    <source>
        <dbReference type="ARBA" id="ARBA00004477"/>
    </source>
</evidence>
<evidence type="ECO:0000256" key="4">
    <source>
        <dbReference type="ARBA" id="ARBA00022676"/>
    </source>
</evidence>
<accession>A0AAN6XPF0</accession>
<evidence type="ECO:0000256" key="9">
    <source>
        <dbReference type="ARBA" id="ARBA00023136"/>
    </source>
</evidence>
<keyword evidence="5" id="KW-0808">Transferase</keyword>
<dbReference type="EMBL" id="MU863882">
    <property type="protein sequence ID" value="KAK4204409.1"/>
    <property type="molecule type" value="Genomic_DNA"/>
</dbReference>
<feature type="transmembrane region" description="Helical" evidence="11">
    <location>
        <begin position="275"/>
        <end position="294"/>
    </location>
</feature>
<keyword evidence="7 11" id="KW-0256">Endoplasmic reticulum</keyword>
<evidence type="ECO:0000313" key="13">
    <source>
        <dbReference type="Proteomes" id="UP001303160"/>
    </source>
</evidence>
<sequence>MLLLRWLWIGNGNDGEIPPIAVFWTLRVLMFVVGFVLEDWAIYELIRSHRHRRLAVLLVASSYVTWTYQTHTFSNSIESLVVAWCLVLIERIVGSPESTVLASTVLGVVAVFGVFNRITFPAFLLIPGLRLLPYYFKNPLSFLAIVAAGLFTTGLAIALDTAFYTPHSITWSDLIYSPVLTPLNNLIYNLDPENLAKHGLHPWYQHILVNLPQLLGPGALLLFTRPQLSLRLYSAISGIVVLSISKHQEARFLLPTVPLILSSVRLPKNEKLARAWTVSWIIFNFIFGALMGTYHQGGVIPAQVFLSKQPDATQAVWWKTYSPPIWLLNGKNEVLTTKDVMGLEGNKLLAQLGDLATCDAPSDRRNTEYLKEKNGTYLVAPLSATWLDGYLENKGHDGLRFREVWTYRKHLNLDDLDFGDDGVWNTLERVVGRRGLGIWRVTRTCDKKARRRS</sequence>
<evidence type="ECO:0000256" key="8">
    <source>
        <dbReference type="ARBA" id="ARBA00022989"/>
    </source>
</evidence>
<dbReference type="GO" id="GO:0006506">
    <property type="term" value="P:GPI anchor biosynthetic process"/>
    <property type="evidence" value="ECO:0007669"/>
    <property type="project" value="UniProtKB-KW"/>
</dbReference>
<feature type="transmembrane region" description="Helical" evidence="11">
    <location>
        <begin position="20"/>
        <end position="42"/>
    </location>
</feature>
<evidence type="ECO:0000256" key="6">
    <source>
        <dbReference type="ARBA" id="ARBA00022692"/>
    </source>
</evidence>
<name>A0AAN6XPF0_9PEZI</name>
<reference evidence="12" key="2">
    <citation type="submission" date="2023-05" db="EMBL/GenBank/DDBJ databases">
        <authorList>
            <consortium name="Lawrence Berkeley National Laboratory"/>
            <person name="Steindorff A."/>
            <person name="Hensen N."/>
            <person name="Bonometti L."/>
            <person name="Westerberg I."/>
            <person name="Brannstrom I.O."/>
            <person name="Guillou S."/>
            <person name="Cros-Aarteil S."/>
            <person name="Calhoun S."/>
            <person name="Haridas S."/>
            <person name="Kuo A."/>
            <person name="Mondo S."/>
            <person name="Pangilinan J."/>
            <person name="Riley R."/>
            <person name="Labutti K."/>
            <person name="Andreopoulos B."/>
            <person name="Lipzen A."/>
            <person name="Chen C."/>
            <person name="Yanf M."/>
            <person name="Daum C."/>
            <person name="Ng V."/>
            <person name="Clum A."/>
            <person name="Ohm R."/>
            <person name="Martin F."/>
            <person name="Silar P."/>
            <person name="Natvig D."/>
            <person name="Lalanne C."/>
            <person name="Gautier V."/>
            <person name="Ament-Velasquez S.L."/>
            <person name="Kruys A."/>
            <person name="Hutchinson M.I."/>
            <person name="Powell A.J."/>
            <person name="Barry K."/>
            <person name="Miller A.N."/>
            <person name="Grigoriev I.V."/>
            <person name="Debuchy R."/>
            <person name="Gladieux P."/>
            <person name="Thoren M.H."/>
            <person name="Johannesson H."/>
        </authorList>
    </citation>
    <scope>NUCLEOTIDE SEQUENCE</scope>
    <source>
        <strain evidence="12">CBS 315.58</strain>
    </source>
</reference>
<evidence type="ECO:0000256" key="10">
    <source>
        <dbReference type="ARBA" id="ARBA00038466"/>
    </source>
</evidence>
<dbReference type="EC" id="2.4.1.-" evidence="11"/>
<organism evidence="12 13">
    <name type="scientific">Triangularia verruculosa</name>
    <dbReference type="NCBI Taxonomy" id="2587418"/>
    <lineage>
        <taxon>Eukaryota</taxon>
        <taxon>Fungi</taxon>
        <taxon>Dikarya</taxon>
        <taxon>Ascomycota</taxon>
        <taxon>Pezizomycotina</taxon>
        <taxon>Sordariomycetes</taxon>
        <taxon>Sordariomycetidae</taxon>
        <taxon>Sordariales</taxon>
        <taxon>Podosporaceae</taxon>
        <taxon>Triangularia</taxon>
    </lineage>
</organism>
<evidence type="ECO:0000256" key="7">
    <source>
        <dbReference type="ARBA" id="ARBA00022824"/>
    </source>
</evidence>
<keyword evidence="4 11" id="KW-0328">Glycosyltransferase</keyword>
<dbReference type="GO" id="GO:0000026">
    <property type="term" value="F:alpha-1,2-mannosyltransferase activity"/>
    <property type="evidence" value="ECO:0007669"/>
    <property type="project" value="TreeGrafter"/>
</dbReference>
<comment type="caution">
    <text evidence="11">Lacks conserved residue(s) required for the propagation of feature annotation.</text>
</comment>
<dbReference type="PANTHER" id="PTHR22760">
    <property type="entry name" value="GLYCOSYLTRANSFERASE"/>
    <property type="match status" value="1"/>
</dbReference>
<evidence type="ECO:0000256" key="2">
    <source>
        <dbReference type="ARBA" id="ARBA00004687"/>
    </source>
</evidence>
<comment type="similarity">
    <text evidence="10">Belongs to the glycosyltransferase 22 family. PIGZ subfamily.</text>
</comment>
<proteinExistence type="inferred from homology"/>
<keyword evidence="3" id="KW-0337">GPI-anchor biosynthesis</keyword>
<comment type="pathway">
    <text evidence="2">Glycolipid biosynthesis; glycosylphosphatidylinositol-anchor biosynthesis.</text>
</comment>
<gene>
    <name evidence="12" type="ORF">QBC40DRAFT_98019</name>
</gene>
<comment type="caution">
    <text evidence="12">The sequence shown here is derived from an EMBL/GenBank/DDBJ whole genome shotgun (WGS) entry which is preliminary data.</text>
</comment>
<comment type="subcellular location">
    <subcellularLocation>
        <location evidence="1 11">Endoplasmic reticulum membrane</location>
        <topology evidence="1 11">Multi-pass membrane protein</topology>
    </subcellularLocation>
</comment>
<dbReference type="GO" id="GO:0005789">
    <property type="term" value="C:endoplasmic reticulum membrane"/>
    <property type="evidence" value="ECO:0007669"/>
    <property type="project" value="UniProtKB-SubCell"/>
</dbReference>
<evidence type="ECO:0000256" key="5">
    <source>
        <dbReference type="ARBA" id="ARBA00022679"/>
    </source>
</evidence>
<dbReference type="Pfam" id="PF03901">
    <property type="entry name" value="Glyco_transf_22"/>
    <property type="match status" value="1"/>
</dbReference>
<dbReference type="PANTHER" id="PTHR22760:SF3">
    <property type="entry name" value="GPI MANNOSYLTRANSFERASE 4"/>
    <property type="match status" value="1"/>
</dbReference>
<keyword evidence="9 11" id="KW-0472">Membrane</keyword>
<dbReference type="Proteomes" id="UP001303160">
    <property type="component" value="Unassembled WGS sequence"/>
</dbReference>
<keyword evidence="8 11" id="KW-1133">Transmembrane helix</keyword>
<feature type="transmembrane region" description="Helical" evidence="11">
    <location>
        <begin position="100"/>
        <end position="120"/>
    </location>
</feature>
<protein>
    <recommendedName>
        <fullName evidence="11">Mannosyltransferase</fullName>
        <ecNumber evidence="11">2.4.1.-</ecNumber>
    </recommendedName>
</protein>
<evidence type="ECO:0000256" key="3">
    <source>
        <dbReference type="ARBA" id="ARBA00022502"/>
    </source>
</evidence>
<keyword evidence="6 11" id="KW-0812">Transmembrane</keyword>
<evidence type="ECO:0000256" key="11">
    <source>
        <dbReference type="RuleBase" id="RU363075"/>
    </source>
</evidence>
<reference evidence="12" key="1">
    <citation type="journal article" date="2023" name="Mol. Phylogenet. Evol.">
        <title>Genome-scale phylogeny and comparative genomics of the fungal order Sordariales.</title>
        <authorList>
            <person name="Hensen N."/>
            <person name="Bonometti L."/>
            <person name="Westerberg I."/>
            <person name="Brannstrom I.O."/>
            <person name="Guillou S."/>
            <person name="Cros-Aarteil S."/>
            <person name="Calhoun S."/>
            <person name="Haridas S."/>
            <person name="Kuo A."/>
            <person name="Mondo S."/>
            <person name="Pangilinan J."/>
            <person name="Riley R."/>
            <person name="LaButti K."/>
            <person name="Andreopoulos B."/>
            <person name="Lipzen A."/>
            <person name="Chen C."/>
            <person name="Yan M."/>
            <person name="Daum C."/>
            <person name="Ng V."/>
            <person name="Clum A."/>
            <person name="Steindorff A."/>
            <person name="Ohm R.A."/>
            <person name="Martin F."/>
            <person name="Silar P."/>
            <person name="Natvig D.O."/>
            <person name="Lalanne C."/>
            <person name="Gautier V."/>
            <person name="Ament-Velasquez S.L."/>
            <person name="Kruys A."/>
            <person name="Hutchinson M.I."/>
            <person name="Powell A.J."/>
            <person name="Barry K."/>
            <person name="Miller A.N."/>
            <person name="Grigoriev I.V."/>
            <person name="Debuchy R."/>
            <person name="Gladieux P."/>
            <person name="Hiltunen Thoren M."/>
            <person name="Johannesson H."/>
        </authorList>
    </citation>
    <scope>NUCLEOTIDE SEQUENCE</scope>
    <source>
        <strain evidence="12">CBS 315.58</strain>
    </source>
</reference>
<dbReference type="AlphaFoldDB" id="A0AAN6XPF0"/>
<keyword evidence="13" id="KW-1185">Reference proteome</keyword>